<evidence type="ECO:0000256" key="9">
    <source>
        <dbReference type="ARBA" id="ARBA00023049"/>
    </source>
</evidence>
<keyword evidence="9" id="KW-0482">Metalloprotease</keyword>
<evidence type="ECO:0000256" key="10">
    <source>
        <dbReference type="ARBA" id="ARBA00050859"/>
    </source>
</evidence>
<dbReference type="FunFam" id="3.40.630.10:FF:000084">
    <property type="entry name" value="Carboxypeptidase B2"/>
    <property type="match status" value="1"/>
</dbReference>
<evidence type="ECO:0000256" key="13">
    <source>
        <dbReference type="ARBA" id="ARBA00074273"/>
    </source>
</evidence>
<evidence type="ECO:0000256" key="3">
    <source>
        <dbReference type="ARBA" id="ARBA00022645"/>
    </source>
</evidence>
<evidence type="ECO:0000256" key="6">
    <source>
        <dbReference type="ARBA" id="ARBA00022729"/>
    </source>
</evidence>
<comment type="function">
    <text evidence="11">Carboxypeptidase that possesses the specificities of both mammalian Cpase A and B. Thus shows broad substrate specificity, being able to cleave Cbz-Gly-Leu, Cbz-Gly-Val, Cbz-Gly-Phe, Cbz-Gly-Lys and Bz-Gly-Arg in vitro.</text>
</comment>
<sequence>MSIELVSAKGQTVSHRTSRTSALAAAVILGLGTSLVAVATEATADPLPPGDRIELYQIDSPPGTAQALREKGFDVVQHERNGAKEHIELTAGAAGLAGLRKLGHEPEPVRDPQGQTQLEAARTQAAGGYTVYKSYSERGGIADQLRAIANANRDIVELQSIGRTLKGQDILAAKVTTGARLLPDGIKPATLYSATQHAREWIAAEVDMRLLKYVVANRSALRDLLNRTELWFVPVANPDGYDFTFTEGNRLWRKNLRDVDGDGQITIGDGVDVNRNFPANFHYDEEGSSSIPSSETYRGAGPASEPETKAMDGLLRRVGFEMQLNYHSFGPLLLYPIGVQIATETADNPIYEALTGDDANPAIPGFDPDLGAELYTTNGDTNDQAHSRYGTLSWTPELNEGCDGCGFVFPDDEALVQAEFERGQPFALDVARSAVNPVEPVSHLGNKTPDFVPDPFEVSHGKNQVVQVNAKRKLGPVFLNYQVNGGRTKVALTSEWKGGERYGKGYDRYYHRLRGKITGTGPGDRVKVWFSSIGRKSADFTYTVATDIGGKVLVLATEDVTGLSPAQGVSEAQYADEYAAALQAAGYSSDVYDMDKMGRTAPHPLGVLSHYKAVVWETGDDVIPRSAGQAPGTTSKGGVDTELAVRDYLNEGGKLLHAGKYPSYAANGNGLYFYEPDQPENPECTVDDDPPCIPVFNDFQQYWLGAYVYFDDAGTDHDTGQPFALQGGGGRFEGFDATLEPAHTNSFVATSAILPAEQFPLFASSAQVKWVRPGGPFDPHTGSWDVYSGIADVSWKRLTKTIDLTGRTGGDLSFWTSYDTEANWDYLTVEARTAGGDDWTTLPDANGHTTQETGDSCQTANSGGWREIHPFTQRYQGVNCEPTGTSGSWHAASGNSAGWQQWKVDLSAYAGEQVEISVSYISDWATQGAGVFLDDFAVTLDGAVAEETSFESDLGGWAVGTPPEGTSPSINDWFRTDQVFEEGGGIVTKDTVYLGFGAESVTDQATRTDLIKRSMRHLIGDSR</sequence>
<dbReference type="Pfam" id="PF00246">
    <property type="entry name" value="Peptidase_M14"/>
    <property type="match status" value="1"/>
</dbReference>
<comment type="cofactor">
    <cofactor evidence="1">
        <name>Zn(2+)</name>
        <dbReference type="ChEBI" id="CHEBI:29105"/>
    </cofactor>
</comment>
<keyword evidence="7" id="KW-0378">Hydrolase</keyword>
<evidence type="ECO:0000256" key="1">
    <source>
        <dbReference type="ARBA" id="ARBA00001947"/>
    </source>
</evidence>
<evidence type="ECO:0000256" key="7">
    <source>
        <dbReference type="ARBA" id="ARBA00022801"/>
    </source>
</evidence>
<dbReference type="Proteomes" id="UP000605361">
    <property type="component" value="Unassembled WGS sequence"/>
</dbReference>
<dbReference type="Gene3D" id="3.40.630.10">
    <property type="entry name" value="Zn peptidases"/>
    <property type="match status" value="1"/>
</dbReference>
<dbReference type="PANTHER" id="PTHR11705:SF143">
    <property type="entry name" value="SLL0236 PROTEIN"/>
    <property type="match status" value="1"/>
</dbReference>
<evidence type="ECO:0000256" key="12">
    <source>
        <dbReference type="ARBA" id="ARBA00066554"/>
    </source>
</evidence>
<dbReference type="Pfam" id="PF20773">
    <property type="entry name" value="InhA-like_MAM"/>
    <property type="match status" value="2"/>
</dbReference>
<dbReference type="EC" id="3.4.17.18" evidence="12"/>
<protein>
    <recommendedName>
        <fullName evidence="13">Zinc carboxypeptidase</fullName>
        <ecNumber evidence="12">3.4.17.18</ecNumber>
    </recommendedName>
</protein>
<dbReference type="InterPro" id="IPR033810">
    <property type="entry name" value="Carboxypeptidase_T"/>
</dbReference>
<reference evidence="17" key="1">
    <citation type="submission" date="2020-11" db="EMBL/GenBank/DDBJ databases">
        <title>Whole-genome analyses of Nonomuraea sp. K274.</title>
        <authorList>
            <person name="Veyisoglu A."/>
        </authorList>
    </citation>
    <scope>NUCLEOTIDE SEQUENCE</scope>
    <source>
        <strain evidence="17">K274</strain>
    </source>
</reference>
<dbReference type="GO" id="GO:0008270">
    <property type="term" value="F:zinc ion binding"/>
    <property type="evidence" value="ECO:0007669"/>
    <property type="project" value="InterPro"/>
</dbReference>
<evidence type="ECO:0000256" key="2">
    <source>
        <dbReference type="ARBA" id="ARBA00005988"/>
    </source>
</evidence>
<evidence type="ECO:0000259" key="16">
    <source>
        <dbReference type="PROSITE" id="PS52035"/>
    </source>
</evidence>
<dbReference type="PROSITE" id="PS52035">
    <property type="entry name" value="PEPTIDASE_M14"/>
    <property type="match status" value="1"/>
</dbReference>
<dbReference type="EMBL" id="JADOGI010000030">
    <property type="protein sequence ID" value="MBF8186584.1"/>
    <property type="molecule type" value="Genomic_DNA"/>
</dbReference>
<keyword evidence="6" id="KW-0732">Signal</keyword>
<keyword evidence="8" id="KW-0862">Zinc</keyword>
<comment type="caution">
    <text evidence="17">The sequence shown here is derived from an EMBL/GenBank/DDBJ whole genome shotgun (WGS) entry which is preliminary data.</text>
</comment>
<keyword evidence="5" id="KW-0479">Metal-binding</keyword>
<dbReference type="RefSeq" id="WP_195895560.1">
    <property type="nucleotide sequence ID" value="NZ_JADOGI010000030.1"/>
</dbReference>
<dbReference type="SMART" id="SM00631">
    <property type="entry name" value="Zn_pept"/>
    <property type="match status" value="1"/>
</dbReference>
<dbReference type="GO" id="GO:0005615">
    <property type="term" value="C:extracellular space"/>
    <property type="evidence" value="ECO:0007669"/>
    <property type="project" value="TreeGrafter"/>
</dbReference>
<dbReference type="PRINTS" id="PR00765">
    <property type="entry name" value="CRBOXYPTASEA"/>
</dbReference>
<keyword evidence="4" id="KW-0645">Protease</keyword>
<feature type="region of interest" description="Disordered" evidence="15">
    <location>
        <begin position="285"/>
        <end position="307"/>
    </location>
</feature>
<evidence type="ECO:0000313" key="18">
    <source>
        <dbReference type="Proteomes" id="UP000605361"/>
    </source>
</evidence>
<feature type="active site" description="Proton donor/acceptor" evidence="14">
    <location>
        <position position="397"/>
    </location>
</feature>
<gene>
    <name evidence="17" type="ORF">ITP53_12685</name>
</gene>
<dbReference type="GO" id="GO:0004181">
    <property type="term" value="F:metallocarboxypeptidase activity"/>
    <property type="evidence" value="ECO:0007669"/>
    <property type="project" value="InterPro"/>
</dbReference>
<evidence type="ECO:0000256" key="5">
    <source>
        <dbReference type="ARBA" id="ARBA00022723"/>
    </source>
</evidence>
<proteinExistence type="inferred from homology"/>
<dbReference type="PANTHER" id="PTHR11705">
    <property type="entry name" value="PROTEASE FAMILY M14 CARBOXYPEPTIDASE A,B"/>
    <property type="match status" value="1"/>
</dbReference>
<dbReference type="CDD" id="cd03859">
    <property type="entry name" value="M14_CPT"/>
    <property type="match status" value="1"/>
</dbReference>
<dbReference type="InterPro" id="IPR000834">
    <property type="entry name" value="Peptidase_M14"/>
</dbReference>
<evidence type="ECO:0000256" key="15">
    <source>
        <dbReference type="SAM" id="MobiDB-lite"/>
    </source>
</evidence>
<evidence type="ECO:0000256" key="4">
    <source>
        <dbReference type="ARBA" id="ARBA00022670"/>
    </source>
</evidence>
<comment type="catalytic activity">
    <reaction evidence="10">
        <text>Releases a C-terminal residue, which may be hydrophobic or positively charged.</text>
        <dbReference type="EC" id="3.4.17.18"/>
    </reaction>
</comment>
<name>A0A931AAM5_9ACTN</name>
<keyword evidence="3" id="KW-0121">Carboxypeptidase</keyword>
<evidence type="ECO:0000313" key="17">
    <source>
        <dbReference type="EMBL" id="MBF8186584.1"/>
    </source>
</evidence>
<organism evidence="17 18">
    <name type="scientific">Nonomuraea cypriaca</name>
    <dbReference type="NCBI Taxonomy" id="1187855"/>
    <lineage>
        <taxon>Bacteria</taxon>
        <taxon>Bacillati</taxon>
        <taxon>Actinomycetota</taxon>
        <taxon>Actinomycetes</taxon>
        <taxon>Streptosporangiales</taxon>
        <taxon>Streptosporangiaceae</taxon>
        <taxon>Nonomuraea</taxon>
    </lineage>
</organism>
<accession>A0A931AAM5</accession>
<evidence type="ECO:0000256" key="14">
    <source>
        <dbReference type="PROSITE-ProRule" id="PRU01379"/>
    </source>
</evidence>
<dbReference type="SUPFAM" id="SSF53187">
    <property type="entry name" value="Zn-dependent exopeptidases"/>
    <property type="match status" value="1"/>
</dbReference>
<comment type="similarity">
    <text evidence="2 14">Belongs to the peptidase M14 family.</text>
</comment>
<keyword evidence="18" id="KW-1185">Reference proteome</keyword>
<dbReference type="AlphaFoldDB" id="A0A931AAM5"/>
<evidence type="ECO:0000256" key="8">
    <source>
        <dbReference type="ARBA" id="ARBA00022833"/>
    </source>
</evidence>
<feature type="domain" description="Peptidase M14" evidence="16">
    <location>
        <begin position="131"/>
        <end position="434"/>
    </location>
</feature>
<evidence type="ECO:0000256" key="11">
    <source>
        <dbReference type="ARBA" id="ARBA00055464"/>
    </source>
</evidence>
<dbReference type="GO" id="GO:0006508">
    <property type="term" value="P:proteolysis"/>
    <property type="evidence" value="ECO:0007669"/>
    <property type="project" value="UniProtKB-KW"/>
</dbReference>